<name>A0ACD5ZHS2_AVESA</name>
<protein>
    <submittedName>
        <fullName evidence="1">Uncharacterized protein</fullName>
    </submittedName>
</protein>
<proteinExistence type="predicted"/>
<evidence type="ECO:0000313" key="2">
    <source>
        <dbReference type="Proteomes" id="UP001732700"/>
    </source>
</evidence>
<dbReference type="Proteomes" id="UP001732700">
    <property type="component" value="Chromosome 6D"/>
</dbReference>
<keyword evidence="2" id="KW-1185">Reference proteome</keyword>
<reference evidence="1" key="2">
    <citation type="submission" date="2025-09" db="UniProtKB">
        <authorList>
            <consortium name="EnsemblPlants"/>
        </authorList>
    </citation>
    <scope>IDENTIFICATION</scope>
</reference>
<sequence>MHKELHNMEIALGKFQDIFSSIGHEEMKNSSPLSECQDRQFYANKYEVESIPGSQCDPPNEHRSITVIDEAADADVECKSRMDTGSNQELSPQSLMHPALASPEPVTETAEKPNRCHEPKDTVMGNSSPEQQTDHVNPDVEIENQPS</sequence>
<dbReference type="EnsemblPlants" id="AVESA.00010b.r2.6DG1150960.1">
    <property type="protein sequence ID" value="AVESA.00010b.r2.6DG1150960.1.CDS"/>
    <property type="gene ID" value="AVESA.00010b.r2.6DG1150960"/>
</dbReference>
<evidence type="ECO:0000313" key="1">
    <source>
        <dbReference type="EnsemblPlants" id="AVESA.00010b.r2.6DG1150960.1.CDS"/>
    </source>
</evidence>
<organism evidence="1 2">
    <name type="scientific">Avena sativa</name>
    <name type="common">Oat</name>
    <dbReference type="NCBI Taxonomy" id="4498"/>
    <lineage>
        <taxon>Eukaryota</taxon>
        <taxon>Viridiplantae</taxon>
        <taxon>Streptophyta</taxon>
        <taxon>Embryophyta</taxon>
        <taxon>Tracheophyta</taxon>
        <taxon>Spermatophyta</taxon>
        <taxon>Magnoliopsida</taxon>
        <taxon>Liliopsida</taxon>
        <taxon>Poales</taxon>
        <taxon>Poaceae</taxon>
        <taxon>BOP clade</taxon>
        <taxon>Pooideae</taxon>
        <taxon>Poodae</taxon>
        <taxon>Poeae</taxon>
        <taxon>Poeae Chloroplast Group 1 (Aveneae type)</taxon>
        <taxon>Aveninae</taxon>
        <taxon>Avena</taxon>
    </lineage>
</organism>
<accession>A0ACD5ZHS2</accession>
<reference evidence="1" key="1">
    <citation type="submission" date="2021-05" db="EMBL/GenBank/DDBJ databases">
        <authorList>
            <person name="Scholz U."/>
            <person name="Mascher M."/>
            <person name="Fiebig A."/>
        </authorList>
    </citation>
    <scope>NUCLEOTIDE SEQUENCE [LARGE SCALE GENOMIC DNA]</scope>
</reference>